<evidence type="ECO:0000313" key="4">
    <source>
        <dbReference type="EMBL" id="PJI34283.1"/>
    </source>
</evidence>
<accession>A0A2H9URP9</accession>
<proteinExistence type="inferred from homology"/>
<reference evidence="4 5" key="1">
    <citation type="submission" date="2017-11" db="EMBL/GenBank/DDBJ databases">
        <authorList>
            <person name="Han C.G."/>
        </authorList>
    </citation>
    <scope>NUCLEOTIDE SEQUENCE [LARGE SCALE GENOMIC DNA]</scope>
    <source>
        <strain evidence="4 5">ANC 5347</strain>
    </source>
</reference>
<dbReference type="InterPro" id="IPR029069">
    <property type="entry name" value="HotDog_dom_sf"/>
</dbReference>
<name>A0A2H9URP9_9GAMM</name>
<keyword evidence="2" id="KW-0378">Hydrolase</keyword>
<organism evidence="4 5">
    <name type="scientific">Acinetobacter pseudolwoffii</name>
    <dbReference type="NCBI Taxonomy" id="2053287"/>
    <lineage>
        <taxon>Bacteria</taxon>
        <taxon>Pseudomonadati</taxon>
        <taxon>Pseudomonadota</taxon>
        <taxon>Gammaproteobacteria</taxon>
        <taxon>Moraxellales</taxon>
        <taxon>Moraxellaceae</taxon>
        <taxon>Acinetobacter</taxon>
    </lineage>
</organism>
<protein>
    <submittedName>
        <fullName evidence="4">PaaI family thioesterase</fullName>
    </submittedName>
</protein>
<dbReference type="RefSeq" id="WP_071850671.1">
    <property type="nucleotide sequence ID" value="NZ_PGOZ01000001.1"/>
</dbReference>
<comment type="similarity">
    <text evidence="1">Belongs to the thioesterase PaaI family.</text>
</comment>
<dbReference type="Pfam" id="PF03061">
    <property type="entry name" value="4HBT"/>
    <property type="match status" value="1"/>
</dbReference>
<feature type="domain" description="Thioesterase" evidence="3">
    <location>
        <begin position="56"/>
        <end position="131"/>
    </location>
</feature>
<dbReference type="CDD" id="cd03443">
    <property type="entry name" value="PaaI_thioesterase"/>
    <property type="match status" value="1"/>
</dbReference>
<evidence type="ECO:0000256" key="2">
    <source>
        <dbReference type="ARBA" id="ARBA00022801"/>
    </source>
</evidence>
<dbReference type="Proteomes" id="UP000242351">
    <property type="component" value="Unassembled WGS sequence"/>
</dbReference>
<evidence type="ECO:0000313" key="5">
    <source>
        <dbReference type="Proteomes" id="UP000242351"/>
    </source>
</evidence>
<dbReference type="InterPro" id="IPR006683">
    <property type="entry name" value="Thioestr_dom"/>
</dbReference>
<reference evidence="4 5" key="2">
    <citation type="submission" date="2017-12" db="EMBL/GenBank/DDBJ databases">
        <title>Revising the taxonomy of the Acinetobacter lwoffii group: the description of Acinetobacter pseudolwoffii sp. nov. and emended description of Acinetobacter lwoffii.</title>
        <authorList>
            <person name="Nemec A."/>
        </authorList>
    </citation>
    <scope>NUCLEOTIDE SEQUENCE [LARGE SCALE GENOMIC DNA]</scope>
    <source>
        <strain evidence="4 5">ANC 5347</strain>
    </source>
</reference>
<gene>
    <name evidence="4" type="ORF">CU320_02825</name>
</gene>
<dbReference type="InterPro" id="IPR003736">
    <property type="entry name" value="PAAI_dom"/>
</dbReference>
<dbReference type="NCBIfam" id="TIGR00369">
    <property type="entry name" value="unchar_dom_1"/>
    <property type="match status" value="1"/>
</dbReference>
<dbReference type="GO" id="GO:0047617">
    <property type="term" value="F:fatty acyl-CoA hydrolase activity"/>
    <property type="evidence" value="ECO:0007669"/>
    <property type="project" value="InterPro"/>
</dbReference>
<sequence length="145" mass="15708">MPTSQLNGLEYLTAIKNGEISSSAMSEIIPMRLTLVRENYVEYEVRPDHRHYNLQGGIHGGFCATVLDSATGAAVHTTVDAGVSFSTIDLNVKMLKAMKSGETYTAIGEIIRIGRNVLTSEGRIIDKEGKVYAFGSATLLVTGRK</sequence>
<dbReference type="PANTHER" id="PTHR21660:SF1">
    <property type="entry name" value="ACYL-COENZYME A THIOESTERASE 13"/>
    <property type="match status" value="1"/>
</dbReference>
<dbReference type="PANTHER" id="PTHR21660">
    <property type="entry name" value="THIOESTERASE SUPERFAMILY MEMBER-RELATED"/>
    <property type="match status" value="1"/>
</dbReference>
<dbReference type="EMBL" id="PGOZ01000001">
    <property type="protein sequence ID" value="PJI34283.1"/>
    <property type="molecule type" value="Genomic_DNA"/>
</dbReference>
<comment type="caution">
    <text evidence="4">The sequence shown here is derived from an EMBL/GenBank/DDBJ whole genome shotgun (WGS) entry which is preliminary data.</text>
</comment>
<evidence type="ECO:0000259" key="3">
    <source>
        <dbReference type="Pfam" id="PF03061"/>
    </source>
</evidence>
<dbReference type="Gene3D" id="3.10.129.10">
    <property type="entry name" value="Hotdog Thioesterase"/>
    <property type="match status" value="1"/>
</dbReference>
<dbReference type="SUPFAM" id="SSF54637">
    <property type="entry name" value="Thioesterase/thiol ester dehydrase-isomerase"/>
    <property type="match status" value="1"/>
</dbReference>
<evidence type="ECO:0000256" key="1">
    <source>
        <dbReference type="ARBA" id="ARBA00008324"/>
    </source>
</evidence>
<dbReference type="AlphaFoldDB" id="A0A2H9URP9"/>
<dbReference type="InterPro" id="IPR039298">
    <property type="entry name" value="ACOT13"/>
</dbReference>